<feature type="signal peptide" evidence="1">
    <location>
        <begin position="1"/>
        <end position="20"/>
    </location>
</feature>
<reference evidence="2" key="2">
    <citation type="journal article" date="2023" name="IMA Fungus">
        <title>Comparative genomic study of the Penicillium genus elucidates a diverse pangenome and 15 lateral gene transfer events.</title>
        <authorList>
            <person name="Petersen C."/>
            <person name="Sorensen T."/>
            <person name="Nielsen M.R."/>
            <person name="Sondergaard T.E."/>
            <person name="Sorensen J.L."/>
            <person name="Fitzpatrick D.A."/>
            <person name="Frisvad J.C."/>
            <person name="Nielsen K.L."/>
        </authorList>
    </citation>
    <scope>NUCLEOTIDE SEQUENCE</scope>
    <source>
        <strain evidence="2">IBT 21917</strain>
    </source>
</reference>
<dbReference type="AlphaFoldDB" id="A0A9W9IS37"/>
<keyword evidence="1" id="KW-0732">Signal</keyword>
<evidence type="ECO:0000313" key="3">
    <source>
        <dbReference type="Proteomes" id="UP001146351"/>
    </source>
</evidence>
<dbReference type="OrthoDB" id="4451356at2759"/>
<accession>A0A9W9IS37</accession>
<gene>
    <name evidence="2" type="ORF">N7492_001635</name>
</gene>
<dbReference type="Proteomes" id="UP001146351">
    <property type="component" value="Unassembled WGS sequence"/>
</dbReference>
<feature type="chain" id="PRO_5040876259" evidence="1">
    <location>
        <begin position="21"/>
        <end position="116"/>
    </location>
</feature>
<keyword evidence="3" id="KW-1185">Reference proteome</keyword>
<dbReference type="EMBL" id="JAPQKO010000001">
    <property type="protein sequence ID" value="KAJ5184019.1"/>
    <property type="molecule type" value="Genomic_DNA"/>
</dbReference>
<name>A0A9W9IS37_9EURO</name>
<organism evidence="2 3">
    <name type="scientific">Penicillium capsulatum</name>
    <dbReference type="NCBI Taxonomy" id="69766"/>
    <lineage>
        <taxon>Eukaryota</taxon>
        <taxon>Fungi</taxon>
        <taxon>Dikarya</taxon>
        <taxon>Ascomycota</taxon>
        <taxon>Pezizomycotina</taxon>
        <taxon>Eurotiomycetes</taxon>
        <taxon>Eurotiomycetidae</taxon>
        <taxon>Eurotiales</taxon>
        <taxon>Aspergillaceae</taxon>
        <taxon>Penicillium</taxon>
    </lineage>
</organism>
<comment type="caution">
    <text evidence="2">The sequence shown here is derived from an EMBL/GenBank/DDBJ whole genome shotgun (WGS) entry which is preliminary data.</text>
</comment>
<reference evidence="2" key="1">
    <citation type="submission" date="2022-11" db="EMBL/GenBank/DDBJ databases">
        <authorList>
            <person name="Petersen C."/>
        </authorList>
    </citation>
    <scope>NUCLEOTIDE SEQUENCE</scope>
    <source>
        <strain evidence="2">IBT 21917</strain>
    </source>
</reference>
<evidence type="ECO:0000313" key="2">
    <source>
        <dbReference type="EMBL" id="KAJ5184019.1"/>
    </source>
</evidence>
<evidence type="ECO:0000256" key="1">
    <source>
        <dbReference type="SAM" id="SignalP"/>
    </source>
</evidence>
<sequence>MHSIFFKSLALLSLAQLLSAARVHIENTQPPANKYVTHCTVQIDGAIYGCEDASSEPYPKGCGGNSGSASRQICMSAAVTVDWDSDDVTVKFRNNEGDEASCKLGSADPGSSCELK</sequence>
<protein>
    <submittedName>
        <fullName evidence="2">Uncharacterized protein</fullName>
    </submittedName>
</protein>
<proteinExistence type="predicted"/>